<feature type="coiled-coil region" evidence="1">
    <location>
        <begin position="638"/>
        <end position="672"/>
    </location>
</feature>
<gene>
    <name evidence="3" type="ORF">H6H04_10330</name>
</gene>
<organism evidence="3 4">
    <name type="scientific">Winogradskyella echinorum</name>
    <dbReference type="NCBI Taxonomy" id="538189"/>
    <lineage>
        <taxon>Bacteria</taxon>
        <taxon>Pseudomonadati</taxon>
        <taxon>Bacteroidota</taxon>
        <taxon>Flavobacteriia</taxon>
        <taxon>Flavobacteriales</taxon>
        <taxon>Flavobacteriaceae</taxon>
        <taxon>Winogradskyella</taxon>
    </lineage>
</organism>
<evidence type="ECO:0000256" key="1">
    <source>
        <dbReference type="SAM" id="Coils"/>
    </source>
</evidence>
<dbReference type="RefSeq" id="WP_186845884.1">
    <property type="nucleotide sequence ID" value="NZ_JACOME010000002.1"/>
</dbReference>
<dbReference type="Proteomes" id="UP000607435">
    <property type="component" value="Unassembled WGS sequence"/>
</dbReference>
<dbReference type="EMBL" id="JACOME010000002">
    <property type="protein sequence ID" value="MBC3846776.1"/>
    <property type="molecule type" value="Genomic_DNA"/>
</dbReference>
<keyword evidence="1" id="KW-0175">Coiled coil</keyword>
<evidence type="ECO:0000256" key="2">
    <source>
        <dbReference type="SAM" id="SignalP"/>
    </source>
</evidence>
<evidence type="ECO:0000313" key="4">
    <source>
        <dbReference type="Proteomes" id="UP000607435"/>
    </source>
</evidence>
<dbReference type="Gene3D" id="2.40.300.10">
    <property type="entry name" value="Head decoration protein D"/>
    <property type="match status" value="1"/>
</dbReference>
<feature type="signal peptide" evidence="2">
    <location>
        <begin position="1"/>
        <end position="19"/>
    </location>
</feature>
<evidence type="ECO:0008006" key="5">
    <source>
        <dbReference type="Google" id="ProtNLM"/>
    </source>
</evidence>
<comment type="caution">
    <text evidence="3">The sequence shown here is derived from an EMBL/GenBank/DDBJ whole genome shotgun (WGS) entry which is preliminary data.</text>
</comment>
<sequence>MKKILTLAFFVCFFSLAYAQTDGITYQAVIIAPDDLELPGVDSPGNYLPNTTIAIRFTIYDEQNQLEFQEVQTTETDEFGRINLLIGDGNHDYFKEMNWNGTPKDLKVEIDFEAGSNFEEMSRERLTFLPYAFHRNITATGTLTVDDRTYLNGELQVEGPTNLSSTLDVNNGNATNLTGTLNVDGITDLNNAFNVNNGSLTNLTGNLNVDGSSLLNSTLDVIGLTTLNDLVVNGEASFGDLTAENLKVTDSTHLDGGLNITSDSQVKISSSIQGSDLNIKNYPLLVEGGNQGIAIKVNAVGALNQNNFVSFWDETPVGSVSPHDLEAITGPIEDVFELVGLDTSIFDDLNAAVPSTANTVSGEILPDTSGPMLWGRIEGETNESEFSNNADYNLEKLSVIYDFTDGTLDLAWQLLDNIAQGGDFAAAVSSSTGCFGLGTCVTAPIPSIIINETADNVIMAVKTIAAVANQVFSSYMLFTFNDNKVKYRGVSYASGAGDYAEYLERLNVNEVMSYGDIVGVNGGKISKNTSSSQRMMVISYKPAVLGALPQPSEEHFYEKVAFMGQVPVKVLGKVNIGDYILPSGNNDGLGIAVSPNKITIRDIKNIVGIAWESSENQFSINLINTAVGINNNDNNTIVEKLENEVLAHKNEIEALKELLTKTIERIDNIENGTIALGQNTNSSTQTDNIAHDGRHYEEENGVIYFEVSDEEIEKAMVMAEKMMNESDISKSQNFIWKKINEDPEFKQNFINKIRESMDKHIHYHKEVNKETRH</sequence>
<reference evidence="3 4" key="1">
    <citation type="submission" date="2020-08" db="EMBL/GenBank/DDBJ databases">
        <title>Winogradskyella ouciana sp. nov., isolated from the hadal seawater of the Mariana Trench.</title>
        <authorList>
            <person name="He X."/>
        </authorList>
    </citation>
    <scope>NUCLEOTIDE SEQUENCE [LARGE SCALE GENOMIC DNA]</scope>
    <source>
        <strain evidence="3 4">KCTC 22026</strain>
    </source>
</reference>
<evidence type="ECO:0000313" key="3">
    <source>
        <dbReference type="EMBL" id="MBC3846776.1"/>
    </source>
</evidence>
<keyword evidence="4" id="KW-1185">Reference proteome</keyword>
<protein>
    <recommendedName>
        <fullName evidence="5">Peptidase S74 domain-containing protein</fullName>
    </recommendedName>
</protein>
<proteinExistence type="predicted"/>
<feature type="chain" id="PRO_5047365943" description="Peptidase S74 domain-containing protein" evidence="2">
    <location>
        <begin position="20"/>
        <end position="773"/>
    </location>
</feature>
<name>A0ABR6Y208_9FLAO</name>
<accession>A0ABR6Y208</accession>
<keyword evidence="2" id="KW-0732">Signal</keyword>